<feature type="compositionally biased region" description="Low complexity" evidence="1">
    <location>
        <begin position="191"/>
        <end position="212"/>
    </location>
</feature>
<evidence type="ECO:0008006" key="6">
    <source>
        <dbReference type="Google" id="ProtNLM"/>
    </source>
</evidence>
<evidence type="ECO:0000259" key="2">
    <source>
        <dbReference type="Pfam" id="PF03028"/>
    </source>
</evidence>
<dbReference type="Gene3D" id="6.10.140.1060">
    <property type="match status" value="1"/>
</dbReference>
<evidence type="ECO:0000259" key="3">
    <source>
        <dbReference type="Pfam" id="PF12781"/>
    </source>
</evidence>
<keyword evidence="5" id="KW-1185">Reference proteome</keyword>
<reference evidence="4" key="1">
    <citation type="journal article" date="2023" name="Mol. Biol. Evol.">
        <title>Third-Generation Sequencing Reveals the Adaptive Role of the Epigenome in Three Deep-Sea Polychaetes.</title>
        <authorList>
            <person name="Perez M."/>
            <person name="Aroh O."/>
            <person name="Sun Y."/>
            <person name="Lan Y."/>
            <person name="Juniper S.K."/>
            <person name="Young C.R."/>
            <person name="Angers B."/>
            <person name="Qian P.Y."/>
        </authorList>
    </citation>
    <scope>NUCLEOTIDE SEQUENCE</scope>
    <source>
        <strain evidence="4">P08H-3</strain>
    </source>
</reference>
<gene>
    <name evidence="4" type="ORF">LSH36_455g06018</name>
</gene>
<dbReference type="AlphaFoldDB" id="A0AAD9JA57"/>
<name>A0AAD9JA57_9ANNE</name>
<feature type="domain" description="Dynein heavy chain region D6 P-loop" evidence="2">
    <location>
        <begin position="452"/>
        <end position="569"/>
    </location>
</feature>
<evidence type="ECO:0000256" key="1">
    <source>
        <dbReference type="SAM" id="MobiDB-lite"/>
    </source>
</evidence>
<dbReference type="GO" id="GO:0030286">
    <property type="term" value="C:dynein complex"/>
    <property type="evidence" value="ECO:0007669"/>
    <property type="project" value="InterPro"/>
</dbReference>
<dbReference type="GO" id="GO:0007018">
    <property type="term" value="P:microtubule-based movement"/>
    <property type="evidence" value="ECO:0007669"/>
    <property type="project" value="InterPro"/>
</dbReference>
<dbReference type="EMBL" id="JAODUP010000456">
    <property type="protein sequence ID" value="KAK2149326.1"/>
    <property type="molecule type" value="Genomic_DNA"/>
</dbReference>
<dbReference type="InterPro" id="IPR027417">
    <property type="entry name" value="P-loop_NTPase"/>
</dbReference>
<dbReference type="GO" id="GO:0051959">
    <property type="term" value="F:dynein light intermediate chain binding"/>
    <property type="evidence" value="ECO:0007669"/>
    <property type="project" value="InterPro"/>
</dbReference>
<dbReference type="InterPro" id="IPR026983">
    <property type="entry name" value="DHC"/>
</dbReference>
<comment type="caution">
    <text evidence="4">The sequence shown here is derived from an EMBL/GenBank/DDBJ whole genome shotgun (WGS) entry which is preliminary data.</text>
</comment>
<dbReference type="GO" id="GO:0008569">
    <property type="term" value="F:minus-end-directed microtubule motor activity"/>
    <property type="evidence" value="ECO:0007669"/>
    <property type="project" value="InterPro"/>
</dbReference>
<dbReference type="GO" id="GO:0045505">
    <property type="term" value="F:dynein intermediate chain binding"/>
    <property type="evidence" value="ECO:0007669"/>
    <property type="project" value="InterPro"/>
</dbReference>
<dbReference type="InterPro" id="IPR004273">
    <property type="entry name" value="Dynein_heavy_D6_P-loop"/>
</dbReference>
<dbReference type="PANTHER" id="PTHR22878:SF69">
    <property type="entry name" value="DYNEIN HEAVY CHAIN"/>
    <property type="match status" value="1"/>
</dbReference>
<dbReference type="InterPro" id="IPR035706">
    <property type="entry name" value="AAA_9"/>
</dbReference>
<evidence type="ECO:0000313" key="5">
    <source>
        <dbReference type="Proteomes" id="UP001208570"/>
    </source>
</evidence>
<proteinExistence type="predicted"/>
<feature type="domain" description="Dynein heavy chain ATP-binding dynein motor region" evidence="3">
    <location>
        <begin position="15"/>
        <end position="109"/>
    </location>
</feature>
<accession>A0AAD9JA57</accession>
<feature type="region of interest" description="Disordered" evidence="1">
    <location>
        <begin position="191"/>
        <end position="214"/>
    </location>
</feature>
<protein>
    <recommendedName>
        <fullName evidence="6">Dynein heavy chain</fullName>
    </recommendedName>
</protein>
<dbReference type="Gene3D" id="1.10.8.1220">
    <property type="match status" value="1"/>
</dbReference>
<dbReference type="Gene3D" id="3.40.50.300">
    <property type="entry name" value="P-loop containing nucleotide triphosphate hydrolases"/>
    <property type="match status" value="2"/>
</dbReference>
<evidence type="ECO:0000313" key="4">
    <source>
        <dbReference type="EMBL" id="KAK2149326.1"/>
    </source>
</evidence>
<dbReference type="FunFam" id="3.40.50.300:FF:000320">
    <property type="entry name" value="Dynein, axonemal, heavy chain 5"/>
    <property type="match status" value="1"/>
</dbReference>
<organism evidence="4 5">
    <name type="scientific">Paralvinella palmiformis</name>
    <dbReference type="NCBI Taxonomy" id="53620"/>
    <lineage>
        <taxon>Eukaryota</taxon>
        <taxon>Metazoa</taxon>
        <taxon>Spiralia</taxon>
        <taxon>Lophotrochozoa</taxon>
        <taxon>Annelida</taxon>
        <taxon>Polychaeta</taxon>
        <taxon>Sedentaria</taxon>
        <taxon>Canalipalpata</taxon>
        <taxon>Terebellida</taxon>
        <taxon>Terebelliformia</taxon>
        <taxon>Alvinellidae</taxon>
        <taxon>Paralvinella</taxon>
    </lineage>
</organism>
<sequence>MIFSGYICVLTSVIPDYLPAVCIEVSIINFTVTFSGLREQLLSSVVKQERPQLEFQRSQLLENITSDLQLLRDLEDKSLSLLQNSQGHILDDEDLVTTLQQSKSMSEEITVRVKESEEAEKKLNIARKKYLPVAARGAVLYFVVANLSSVNVMYQFSLTWFHNMFVTCIDLSESNPIVVASQRLSGVLRPSSSRFSKSASSHTSSNSEPSPSEGAALNMHMKKMINRLTINIYKIVSVALFAHHKLTFSFMMCSGIMRNNAQVMESDVSEESKEMALCGMEAITDLEWMVFLQGQVMSTLMDDTQLQQHDGLSPMQRLEWESKGTGPTKPRWINPSMWRQCQHLEALFPVYDSLCRSIVNNHSQWQIFADSPDPYTMMQTSYQPTNDQPVDINCITFRWEKLSSFQHLLLVQILQQSTFVSAVYKFVVEQMGEDFVQTGSIDLREMFEESNAKTPLIFILSPGSDPASQLLRFAKELRGTTLHVDMISLGRGQGPKAEELIQKAQILKGRWLFLQNCHLAASWMPRLQNIVDNFNKPDSDVDPQFRLWLSSKPDRSFPVSILQTGLKSTSTVVCWSVKPRRSMEREV</sequence>
<dbReference type="Pfam" id="PF12781">
    <property type="entry name" value="AAA_9"/>
    <property type="match status" value="1"/>
</dbReference>
<dbReference type="PANTHER" id="PTHR22878">
    <property type="entry name" value="DYNEIN HEAVY CHAIN 6, AXONEMAL-LIKE-RELATED"/>
    <property type="match status" value="1"/>
</dbReference>
<dbReference type="Pfam" id="PF03028">
    <property type="entry name" value="Dynein_heavy"/>
    <property type="match status" value="1"/>
</dbReference>
<dbReference type="Proteomes" id="UP001208570">
    <property type="component" value="Unassembled WGS sequence"/>
</dbReference>